<accession>A0A9W4SH42</accession>
<evidence type="ECO:0000313" key="2">
    <source>
        <dbReference type="Proteomes" id="UP001153678"/>
    </source>
</evidence>
<name>A0A9W4SH42_9GLOM</name>
<evidence type="ECO:0000313" key="1">
    <source>
        <dbReference type="EMBL" id="CAI2168866.1"/>
    </source>
</evidence>
<dbReference type="Proteomes" id="UP001153678">
    <property type="component" value="Unassembled WGS sequence"/>
</dbReference>
<feature type="non-terminal residue" evidence="1">
    <location>
        <position position="104"/>
    </location>
</feature>
<proteinExistence type="predicted"/>
<dbReference type="OrthoDB" id="2426671at2759"/>
<sequence length="104" mass="12164">LMQIIREVTFYEFTHHENSVKPFWCILTDGGLDENLRFLANILNAEVGIKKQDAIEDNCIKVSVSSNIINDDSQKQKKNITKLRKIAKLWEQDHLTFKINDFKN</sequence>
<reference evidence="1" key="1">
    <citation type="submission" date="2022-08" db="EMBL/GenBank/DDBJ databases">
        <authorList>
            <person name="Kallberg Y."/>
            <person name="Tangrot J."/>
            <person name="Rosling A."/>
        </authorList>
    </citation>
    <scope>NUCLEOTIDE SEQUENCE</scope>
    <source>
        <strain evidence="1">Wild A</strain>
    </source>
</reference>
<protein>
    <submittedName>
        <fullName evidence="1">2539_t:CDS:1</fullName>
    </submittedName>
</protein>
<gene>
    <name evidence="1" type="ORF">FWILDA_LOCUS3796</name>
</gene>
<organism evidence="1 2">
    <name type="scientific">Funneliformis geosporum</name>
    <dbReference type="NCBI Taxonomy" id="1117311"/>
    <lineage>
        <taxon>Eukaryota</taxon>
        <taxon>Fungi</taxon>
        <taxon>Fungi incertae sedis</taxon>
        <taxon>Mucoromycota</taxon>
        <taxon>Glomeromycotina</taxon>
        <taxon>Glomeromycetes</taxon>
        <taxon>Glomerales</taxon>
        <taxon>Glomeraceae</taxon>
        <taxon>Funneliformis</taxon>
    </lineage>
</organism>
<dbReference type="AlphaFoldDB" id="A0A9W4SH42"/>
<keyword evidence="2" id="KW-1185">Reference proteome</keyword>
<dbReference type="EMBL" id="CAMKVN010000527">
    <property type="protein sequence ID" value="CAI2168866.1"/>
    <property type="molecule type" value="Genomic_DNA"/>
</dbReference>
<comment type="caution">
    <text evidence="1">The sequence shown here is derived from an EMBL/GenBank/DDBJ whole genome shotgun (WGS) entry which is preliminary data.</text>
</comment>